<protein>
    <submittedName>
        <fullName evidence="3">Phage major tail protein</fullName>
    </submittedName>
</protein>
<proteinExistence type="predicted"/>
<dbReference type="NCBIfam" id="TIGR01603">
    <property type="entry name" value="maj_tail_phi13"/>
    <property type="match status" value="1"/>
</dbReference>
<dbReference type="RefSeq" id="WP_076982628.1">
    <property type="nucleotide sequence ID" value="NZ_CGIH01000028.1"/>
</dbReference>
<feature type="domain" description="SbsA Ig-like" evidence="2">
    <location>
        <begin position="190"/>
        <end position="292"/>
    </location>
</feature>
<dbReference type="OrthoDB" id="3078218at2"/>
<name>A0A0E4C8X3_9FIRM</name>
<accession>A0A0E4C8X3</accession>
<sequence length="294" mass="31154">MAGVQVGLNSLYYAVLTSDTPLAATYNSPVAIAGAINAKISPKSNTETLYCDDGPDETVTSLGEIDVEFEAKDIDLNTQAALLGHSVTGGVLVKKSTDTAPYVALGFKSKKSNGSYRYVWLYKGKFALQEQEYQTAEDKPKFQTPKIKGTFIKRTFDNAWQKIGDEDHPDWTASTGTNWFTAVDGAAPAPLTVTISPVDGSSGVAADANLTWTFANAIQATDVTAANFILLKADDGSLIAGVLSINSEHKVVTFNPASNLAPGADYIMVCTQGVRDIYGQNLATASIGSFTTAV</sequence>
<dbReference type="AlphaFoldDB" id="A0A0E4C8X3"/>
<dbReference type="InterPro" id="IPR014755">
    <property type="entry name" value="Cu-Rt/internalin_Ig-like"/>
</dbReference>
<dbReference type="InterPro" id="IPR032812">
    <property type="entry name" value="SbsA_Ig"/>
</dbReference>
<evidence type="ECO:0000256" key="1">
    <source>
        <dbReference type="ARBA" id="ARBA00022729"/>
    </source>
</evidence>
<dbReference type="InterPro" id="IPR006490">
    <property type="entry name" value="Maj_tail_phi13"/>
</dbReference>
<gene>
    <name evidence="3" type="ORF">1727</name>
</gene>
<evidence type="ECO:0000313" key="3">
    <source>
        <dbReference type="EMBL" id="CFX73113.1"/>
    </source>
</evidence>
<reference evidence="3 4" key="1">
    <citation type="submission" date="2015-03" db="EMBL/GenBank/DDBJ databases">
        <authorList>
            <person name="Murphy D."/>
        </authorList>
    </citation>
    <scope>NUCLEOTIDE SEQUENCE [LARGE SCALE GENOMIC DNA]</scope>
    <source>
        <strain evidence="3 4">OL-4</strain>
    </source>
</reference>
<dbReference type="Proteomes" id="UP000045545">
    <property type="component" value="Unassembled WGS sequence"/>
</dbReference>
<keyword evidence="1" id="KW-0732">Signal</keyword>
<dbReference type="Pfam" id="PF13205">
    <property type="entry name" value="Big_5"/>
    <property type="match status" value="1"/>
</dbReference>
<dbReference type="EMBL" id="CGIH01000028">
    <property type="protein sequence ID" value="CFX73113.1"/>
    <property type="molecule type" value="Genomic_DNA"/>
</dbReference>
<organism evidence="3 4">
    <name type="scientific">Syntrophomonas zehnderi OL-4</name>
    <dbReference type="NCBI Taxonomy" id="690567"/>
    <lineage>
        <taxon>Bacteria</taxon>
        <taxon>Bacillati</taxon>
        <taxon>Bacillota</taxon>
        <taxon>Clostridia</taxon>
        <taxon>Eubacteriales</taxon>
        <taxon>Syntrophomonadaceae</taxon>
        <taxon>Syntrophomonas</taxon>
    </lineage>
</organism>
<keyword evidence="4" id="KW-1185">Reference proteome</keyword>
<evidence type="ECO:0000259" key="2">
    <source>
        <dbReference type="Pfam" id="PF13205"/>
    </source>
</evidence>
<evidence type="ECO:0000313" key="4">
    <source>
        <dbReference type="Proteomes" id="UP000045545"/>
    </source>
</evidence>
<dbReference type="STRING" id="690567.1727"/>
<dbReference type="Gene3D" id="2.60.40.1220">
    <property type="match status" value="1"/>
</dbReference>